<feature type="region of interest" description="Disordered" evidence="1">
    <location>
        <begin position="152"/>
        <end position="190"/>
    </location>
</feature>
<feature type="compositionally biased region" description="Gly residues" evidence="1">
    <location>
        <begin position="155"/>
        <end position="169"/>
    </location>
</feature>
<sequence length="429" mass="46834">RADFREFLLVPFLLLPSGAARCVRPKVAPAGERRAVLVPPDQRRSDIRAPRRLLRGARAAAGRARAGRAGGAAGRWPSLGDDGDRREQKRFCLCGGFALTGKGAEGGAQRGARGRPRPRARRAGQAGGRGVRAVPAQGAVVARLPAPHLLVFRGHGQGKGGQGQGQGRGQGRREQLLPRRPGGNSRDVRIGRVLSCRGEAADAKDAEDAPNQSHVSGFVWTFSRAGVVLPSFMQSVGDHMLSRGQIPMCDRCSLGTMVWNFSQCGVSHDRYFEGTASECVRPNRLRSLAPRNFQNTMIAFARRRHWHEKYVDAMARGMVRLLDSHDPRFPKTDTSVLFSYTCKDGSEVPADAFRITSLTVILRQAQALRAGGPGQPRELRRNWEQCCASMRPAYVRRSAGASPAHMCRRRRKRGGRPGGGHQARKRSPG</sequence>
<feature type="compositionally biased region" description="Basic residues" evidence="1">
    <location>
        <begin position="112"/>
        <end position="122"/>
    </location>
</feature>
<gene>
    <name evidence="3" type="ORF">PCOR1329_LOCUS23851</name>
</gene>
<feature type="non-terminal residue" evidence="3">
    <location>
        <position position="429"/>
    </location>
</feature>
<keyword evidence="4" id="KW-1185">Reference proteome</keyword>
<comment type="caution">
    <text evidence="3">The sequence shown here is derived from an EMBL/GenBank/DDBJ whole genome shotgun (WGS) entry which is preliminary data.</text>
</comment>
<evidence type="ECO:0000256" key="2">
    <source>
        <dbReference type="SAM" id="SignalP"/>
    </source>
</evidence>
<dbReference type="EMBL" id="CAUYUJ010008129">
    <property type="protein sequence ID" value="CAK0822971.1"/>
    <property type="molecule type" value="Genomic_DNA"/>
</dbReference>
<feature type="signal peptide" evidence="2">
    <location>
        <begin position="1"/>
        <end position="20"/>
    </location>
</feature>
<feature type="region of interest" description="Disordered" evidence="1">
    <location>
        <begin position="397"/>
        <end position="429"/>
    </location>
</feature>
<evidence type="ECO:0000313" key="4">
    <source>
        <dbReference type="Proteomes" id="UP001189429"/>
    </source>
</evidence>
<dbReference type="Proteomes" id="UP001189429">
    <property type="component" value="Unassembled WGS sequence"/>
</dbReference>
<evidence type="ECO:0000313" key="3">
    <source>
        <dbReference type="EMBL" id="CAK0822971.1"/>
    </source>
</evidence>
<feature type="compositionally biased region" description="Basic residues" evidence="1">
    <location>
        <begin position="406"/>
        <end position="415"/>
    </location>
</feature>
<organism evidence="3 4">
    <name type="scientific">Prorocentrum cordatum</name>
    <dbReference type="NCBI Taxonomy" id="2364126"/>
    <lineage>
        <taxon>Eukaryota</taxon>
        <taxon>Sar</taxon>
        <taxon>Alveolata</taxon>
        <taxon>Dinophyceae</taxon>
        <taxon>Prorocentrales</taxon>
        <taxon>Prorocentraceae</taxon>
        <taxon>Prorocentrum</taxon>
    </lineage>
</organism>
<protein>
    <submittedName>
        <fullName evidence="3">Uncharacterized protein</fullName>
    </submittedName>
</protein>
<reference evidence="3" key="1">
    <citation type="submission" date="2023-10" db="EMBL/GenBank/DDBJ databases">
        <authorList>
            <person name="Chen Y."/>
            <person name="Shah S."/>
            <person name="Dougan E. K."/>
            <person name="Thang M."/>
            <person name="Chan C."/>
        </authorList>
    </citation>
    <scope>NUCLEOTIDE SEQUENCE [LARGE SCALE GENOMIC DNA]</scope>
</reference>
<feature type="non-terminal residue" evidence="3">
    <location>
        <position position="1"/>
    </location>
</feature>
<proteinExistence type="predicted"/>
<accession>A0ABN9RUG3</accession>
<evidence type="ECO:0000256" key="1">
    <source>
        <dbReference type="SAM" id="MobiDB-lite"/>
    </source>
</evidence>
<feature type="region of interest" description="Disordered" evidence="1">
    <location>
        <begin position="58"/>
        <end position="85"/>
    </location>
</feature>
<name>A0ABN9RUG3_9DINO</name>
<feature type="chain" id="PRO_5046458465" evidence="2">
    <location>
        <begin position="21"/>
        <end position="429"/>
    </location>
</feature>
<keyword evidence="2" id="KW-0732">Signal</keyword>
<feature type="region of interest" description="Disordered" evidence="1">
    <location>
        <begin position="103"/>
        <end position="134"/>
    </location>
</feature>